<dbReference type="InParanoid" id="A0A1E7F5I9"/>
<dbReference type="PANTHER" id="PTHR45036">
    <property type="entry name" value="METHYLTRANSFERASE LIKE 7B"/>
    <property type="match status" value="1"/>
</dbReference>
<dbReference type="Pfam" id="PF08241">
    <property type="entry name" value="Methyltransf_11"/>
    <property type="match status" value="1"/>
</dbReference>
<dbReference type="Gene3D" id="3.40.50.150">
    <property type="entry name" value="Vaccinia Virus protein VP39"/>
    <property type="match status" value="1"/>
</dbReference>
<proteinExistence type="predicted"/>
<dbReference type="CDD" id="cd02440">
    <property type="entry name" value="AdoMet_MTases"/>
    <property type="match status" value="1"/>
</dbReference>
<protein>
    <recommendedName>
        <fullName evidence="2">Methyltransferase type 11 domain-containing protein</fullName>
    </recommendedName>
</protein>
<keyword evidence="1" id="KW-0732">Signal</keyword>
<evidence type="ECO:0000259" key="2">
    <source>
        <dbReference type="Pfam" id="PF08241"/>
    </source>
</evidence>
<dbReference type="GO" id="GO:0008757">
    <property type="term" value="F:S-adenosylmethionine-dependent methyltransferase activity"/>
    <property type="evidence" value="ECO:0007669"/>
    <property type="project" value="InterPro"/>
</dbReference>
<feature type="domain" description="Methyltransferase type 11" evidence="2">
    <location>
        <begin position="153"/>
        <end position="233"/>
    </location>
</feature>
<feature type="signal peptide" evidence="1">
    <location>
        <begin position="1"/>
        <end position="19"/>
    </location>
</feature>
<evidence type="ECO:0000313" key="3">
    <source>
        <dbReference type="EMBL" id="OEU13265.1"/>
    </source>
</evidence>
<dbReference type="InterPro" id="IPR029063">
    <property type="entry name" value="SAM-dependent_MTases_sf"/>
</dbReference>
<dbReference type="EMBL" id="KV784361">
    <property type="protein sequence ID" value="OEU13265.1"/>
    <property type="molecule type" value="Genomic_DNA"/>
</dbReference>
<name>A0A1E7F5I9_9STRA</name>
<organism evidence="3 4">
    <name type="scientific">Fragilariopsis cylindrus CCMP1102</name>
    <dbReference type="NCBI Taxonomy" id="635003"/>
    <lineage>
        <taxon>Eukaryota</taxon>
        <taxon>Sar</taxon>
        <taxon>Stramenopiles</taxon>
        <taxon>Ochrophyta</taxon>
        <taxon>Bacillariophyta</taxon>
        <taxon>Bacillariophyceae</taxon>
        <taxon>Bacillariophycidae</taxon>
        <taxon>Bacillariales</taxon>
        <taxon>Bacillariaceae</taxon>
        <taxon>Fragilariopsis</taxon>
    </lineage>
</organism>
<evidence type="ECO:0000256" key="1">
    <source>
        <dbReference type="SAM" id="SignalP"/>
    </source>
</evidence>
<gene>
    <name evidence="3" type="ORF">FRACYDRAFT_269743</name>
</gene>
<sequence length="326" mass="35963">MIVNMFVLVSLLFLYIITPESLFSEAFSFDPLKENNDGFFSRRKLITVPIGVAGAVVYGKLLSTSFEKLTRGDLVYPNAHEQRVRSTISTAVIGSIPSNLRSKIDNDGTEGVIRSLRILEVGLGKENRVIQRGLYKDAFSEATSKGISKIELIGVDIVSPTTAILERSKNILMRTGDDNGADISFEFVKGSITSGLEYEDNFFDCVLCSLTLCSVDDQVTALNEIKRVLKSDGGTFGYVEHVAVNPDEPYSLLSFEQKLFNPLQILVADNCHLHRFTEDNISSVFGVSEGSSMTTVKSTKLTGERFLVDDMWPVSCQVCGVIKKLQ</sequence>
<feature type="chain" id="PRO_5009192677" description="Methyltransferase type 11 domain-containing protein" evidence="1">
    <location>
        <begin position="20"/>
        <end position="326"/>
    </location>
</feature>
<dbReference type="PANTHER" id="PTHR45036:SF1">
    <property type="entry name" value="METHYLTRANSFERASE LIKE 7A"/>
    <property type="match status" value="1"/>
</dbReference>
<dbReference type="Proteomes" id="UP000095751">
    <property type="component" value="Unassembled WGS sequence"/>
</dbReference>
<dbReference type="OrthoDB" id="40925at2759"/>
<dbReference type="InterPro" id="IPR013216">
    <property type="entry name" value="Methyltransf_11"/>
</dbReference>
<dbReference type="SUPFAM" id="SSF53335">
    <property type="entry name" value="S-adenosyl-L-methionine-dependent methyltransferases"/>
    <property type="match status" value="1"/>
</dbReference>
<evidence type="ECO:0000313" key="4">
    <source>
        <dbReference type="Proteomes" id="UP000095751"/>
    </source>
</evidence>
<keyword evidence="4" id="KW-1185">Reference proteome</keyword>
<dbReference type="KEGG" id="fcy:FRACYDRAFT_269743"/>
<accession>A0A1E7F5I9</accession>
<dbReference type="AlphaFoldDB" id="A0A1E7F5I9"/>
<reference evidence="3 4" key="1">
    <citation type="submission" date="2016-09" db="EMBL/GenBank/DDBJ databases">
        <title>Extensive genetic diversity and differential bi-allelic expression allows diatom success in the polar Southern Ocean.</title>
        <authorList>
            <consortium name="DOE Joint Genome Institute"/>
            <person name="Mock T."/>
            <person name="Otillar R.P."/>
            <person name="Strauss J."/>
            <person name="Dupont C."/>
            <person name="Frickenhaus S."/>
            <person name="Maumus F."/>
            <person name="Mcmullan M."/>
            <person name="Sanges R."/>
            <person name="Schmutz J."/>
            <person name="Toseland A."/>
            <person name="Valas R."/>
            <person name="Veluchamy A."/>
            <person name="Ward B.J."/>
            <person name="Allen A."/>
            <person name="Barry K."/>
            <person name="Falciatore A."/>
            <person name="Ferrante M."/>
            <person name="Fortunato A.E."/>
            <person name="Gloeckner G."/>
            <person name="Gruber A."/>
            <person name="Hipkin R."/>
            <person name="Janech M."/>
            <person name="Kroth P."/>
            <person name="Leese F."/>
            <person name="Lindquist E."/>
            <person name="Lyon B.R."/>
            <person name="Martin J."/>
            <person name="Mayer C."/>
            <person name="Parker M."/>
            <person name="Quesneville H."/>
            <person name="Raymond J."/>
            <person name="Uhlig C."/>
            <person name="Valentin K.U."/>
            <person name="Worden A.Z."/>
            <person name="Armbrust E.V."/>
            <person name="Bowler C."/>
            <person name="Green B."/>
            <person name="Moulton V."/>
            <person name="Van Oosterhout C."/>
            <person name="Grigoriev I."/>
        </authorList>
    </citation>
    <scope>NUCLEOTIDE SEQUENCE [LARGE SCALE GENOMIC DNA]</scope>
    <source>
        <strain evidence="3 4">CCMP1102</strain>
    </source>
</reference>
<dbReference type="InterPro" id="IPR052356">
    <property type="entry name" value="Thiol_S-MT"/>
</dbReference>